<dbReference type="Pfam" id="PF13242">
    <property type="entry name" value="Hydrolase_like"/>
    <property type="match status" value="1"/>
</dbReference>
<dbReference type="HOGENOM" id="CLU_056221_4_0_0"/>
<dbReference type="InterPro" id="IPR010021">
    <property type="entry name" value="PGPP1/Gep4"/>
</dbReference>
<name>E8U3Z3_DEIML</name>
<gene>
    <name evidence="3" type="ordered locus">Deima_0023</name>
</gene>
<dbReference type="SUPFAM" id="SSF56784">
    <property type="entry name" value="HAD-like"/>
    <property type="match status" value="1"/>
</dbReference>
<sequence length="174" mass="19456">MSLLKPRLLIDDVIDITPELLRTHGLCGLLLDLDNTLIAYGSYEDRRELDAWVSDLHLAGMKLYLLSNALPERVRYWTGRLGFDGVGLASKPFPRAFRKAADAVGLKPEQMAMVGDQLFTDVLGGNLNGMFTIMVRPLADNALPHTKLARRIERLVLKRYGHAWHGRAPHSAGR</sequence>
<dbReference type="GO" id="GO:0008962">
    <property type="term" value="F:phosphatidylglycerophosphatase activity"/>
    <property type="evidence" value="ECO:0007669"/>
    <property type="project" value="InterPro"/>
</dbReference>
<evidence type="ECO:0000256" key="2">
    <source>
        <dbReference type="ARBA" id="ARBA00022842"/>
    </source>
</evidence>
<dbReference type="KEGG" id="dmr:Deima_0023"/>
<dbReference type="Gene3D" id="3.40.50.1000">
    <property type="entry name" value="HAD superfamily/HAD-like"/>
    <property type="match status" value="1"/>
</dbReference>
<accession>E8U3Z3</accession>
<proteinExistence type="predicted"/>
<dbReference type="PANTHER" id="PTHR46470">
    <property type="entry name" value="N-ACYLNEURAMINATE-9-PHOSPHATASE"/>
    <property type="match status" value="1"/>
</dbReference>
<dbReference type="InterPro" id="IPR036412">
    <property type="entry name" value="HAD-like_sf"/>
</dbReference>
<evidence type="ECO:0000313" key="3">
    <source>
        <dbReference type="EMBL" id="ADV65687.1"/>
    </source>
</evidence>
<evidence type="ECO:0000313" key="4">
    <source>
        <dbReference type="Proteomes" id="UP000008635"/>
    </source>
</evidence>
<dbReference type="NCBIfam" id="TIGR01668">
    <property type="entry name" value="YqeG_hyp_ppase"/>
    <property type="match status" value="1"/>
</dbReference>
<dbReference type="InterPro" id="IPR051400">
    <property type="entry name" value="HAD-like_hydrolase"/>
</dbReference>
<dbReference type="NCBIfam" id="TIGR01662">
    <property type="entry name" value="HAD-SF-IIIA"/>
    <property type="match status" value="1"/>
</dbReference>
<dbReference type="CDD" id="cd16416">
    <property type="entry name" value="HAD_BsYqeG-like"/>
    <property type="match status" value="1"/>
</dbReference>
<organism evidence="3 4">
    <name type="scientific">Deinococcus maricopensis (strain DSM 21211 / LMG 22137 / NRRL B-23946 / LB-34)</name>
    <dbReference type="NCBI Taxonomy" id="709986"/>
    <lineage>
        <taxon>Bacteria</taxon>
        <taxon>Thermotogati</taxon>
        <taxon>Deinococcota</taxon>
        <taxon>Deinococci</taxon>
        <taxon>Deinococcales</taxon>
        <taxon>Deinococcaceae</taxon>
        <taxon>Deinococcus</taxon>
    </lineage>
</organism>
<dbReference type="EMBL" id="CP002454">
    <property type="protein sequence ID" value="ADV65687.1"/>
    <property type="molecule type" value="Genomic_DNA"/>
</dbReference>
<keyword evidence="1" id="KW-0378">Hydrolase</keyword>
<dbReference type="Proteomes" id="UP000008635">
    <property type="component" value="Chromosome"/>
</dbReference>
<keyword evidence="2" id="KW-0460">Magnesium</keyword>
<dbReference type="RefSeq" id="WP_013555192.1">
    <property type="nucleotide sequence ID" value="NC_014958.1"/>
</dbReference>
<dbReference type="eggNOG" id="COG2179">
    <property type="taxonomic scope" value="Bacteria"/>
</dbReference>
<reference evidence="4" key="2">
    <citation type="submission" date="2011-01" db="EMBL/GenBank/DDBJ databases">
        <title>The complete genome of Deinococcus maricopensis DSM 21211.</title>
        <authorList>
            <consortium name="US DOE Joint Genome Institute (JGI-PGF)"/>
            <person name="Lucas S."/>
            <person name="Copeland A."/>
            <person name="Lapidus A."/>
            <person name="Goodwin L."/>
            <person name="Pitluck S."/>
            <person name="Kyrpides N."/>
            <person name="Mavromatis K."/>
            <person name="Pagani I."/>
            <person name="Ivanova N."/>
            <person name="Ovchinnikova G."/>
            <person name="Zeytun A."/>
            <person name="Detter J.C."/>
            <person name="Han C."/>
            <person name="Land M."/>
            <person name="Hauser L."/>
            <person name="Markowitz V."/>
            <person name="Cheng J.-F."/>
            <person name="Hugenholtz P."/>
            <person name="Woyke T."/>
            <person name="Wu D."/>
            <person name="Pukall R."/>
            <person name="Gehrich-Schroeter G."/>
            <person name="Brambilla E."/>
            <person name="Klenk H.-P."/>
            <person name="Eisen J.A."/>
        </authorList>
    </citation>
    <scope>NUCLEOTIDE SEQUENCE [LARGE SCALE GENOMIC DNA]</scope>
    <source>
        <strain evidence="4">DSM 21211 / LMG 22137 / NRRL B-23946 / LB-34</strain>
    </source>
</reference>
<reference evidence="3 4" key="1">
    <citation type="journal article" date="2011" name="Stand. Genomic Sci.">
        <title>Complete genome sequence of Deinococcus maricopensis type strain (LB-34).</title>
        <authorList>
            <person name="Pukall R."/>
            <person name="Zeytun A."/>
            <person name="Lucas S."/>
            <person name="Lapidus A."/>
            <person name="Hammon N."/>
            <person name="Deshpande S."/>
            <person name="Nolan M."/>
            <person name="Cheng J.F."/>
            <person name="Pitluck S."/>
            <person name="Liolios K."/>
            <person name="Pagani I."/>
            <person name="Mikhailova N."/>
            <person name="Ivanova N."/>
            <person name="Mavromatis K."/>
            <person name="Pati A."/>
            <person name="Tapia R."/>
            <person name="Han C."/>
            <person name="Goodwin L."/>
            <person name="Chen A."/>
            <person name="Palaniappan K."/>
            <person name="Land M."/>
            <person name="Hauser L."/>
            <person name="Chang Y.J."/>
            <person name="Jeffries C.D."/>
            <person name="Brambilla E.M."/>
            <person name="Rohde M."/>
            <person name="Goker M."/>
            <person name="Detter J.C."/>
            <person name="Woyke T."/>
            <person name="Bristow J."/>
            <person name="Eisen J.A."/>
            <person name="Markowitz V."/>
            <person name="Hugenholtz P."/>
            <person name="Kyrpides N.C."/>
            <person name="Klenk H.P."/>
        </authorList>
    </citation>
    <scope>NUCLEOTIDE SEQUENCE [LARGE SCALE GENOMIC DNA]</scope>
    <source>
        <strain evidence="4">DSM 21211 / LMG 22137 / NRRL B-23946 / LB-34</strain>
    </source>
</reference>
<dbReference type="STRING" id="709986.Deima_0023"/>
<dbReference type="AlphaFoldDB" id="E8U3Z3"/>
<dbReference type="InterPro" id="IPR006549">
    <property type="entry name" value="HAD-SF_hydro_IIIA"/>
</dbReference>
<keyword evidence="4" id="KW-1185">Reference proteome</keyword>
<dbReference type="InterPro" id="IPR023214">
    <property type="entry name" value="HAD_sf"/>
</dbReference>
<evidence type="ECO:0000256" key="1">
    <source>
        <dbReference type="ARBA" id="ARBA00022801"/>
    </source>
</evidence>
<dbReference type="OrthoDB" id="9787572at2"/>
<protein>
    <submittedName>
        <fullName evidence="3">HAD superfamily (Subfamily IIIA) phosphatase, TIGR01668</fullName>
    </submittedName>
</protein>